<dbReference type="SUPFAM" id="SSF81995">
    <property type="entry name" value="beta-sandwich domain of Sec23/24"/>
    <property type="match status" value="1"/>
</dbReference>
<dbReference type="EMBL" id="JAQGLA010000006">
    <property type="protein sequence ID" value="MDA3625078.1"/>
    <property type="molecule type" value="Genomic_DNA"/>
</dbReference>
<evidence type="ECO:0000256" key="1">
    <source>
        <dbReference type="SAM" id="MobiDB-lite"/>
    </source>
</evidence>
<evidence type="ECO:0000256" key="2">
    <source>
        <dbReference type="SAM" id="Phobius"/>
    </source>
</evidence>
<keyword evidence="2" id="KW-1133">Transmembrane helix</keyword>
<feature type="region of interest" description="Disordered" evidence="1">
    <location>
        <begin position="1"/>
        <end position="41"/>
    </location>
</feature>
<sequence>MHPQQPAQWDPQQGQGFQQQPQFQQPQQFPQQQPQFQQWQPVPKKKSRAGCIVLIVLGVIFLLVVGGIAGGYFYWRNGIINEPAGMEPSGEIADAPCDRVSEATLRQLHTSNLVDQSNLDGDTGFASCMWRATKGQDGNNERYLDITLSAEESSDPAEDLAMAEENFENYRNTDGARAEKVTDVEGPWDEAFLATGTEVKQALLVFRKGTAVVQVGYDGYDKGYSWEDTRMPAADAEKAAKMVAEEFAAGL</sequence>
<protein>
    <recommendedName>
        <fullName evidence="5">DUF3558 domain-containing protein</fullName>
    </recommendedName>
</protein>
<feature type="transmembrane region" description="Helical" evidence="2">
    <location>
        <begin position="51"/>
        <end position="75"/>
    </location>
</feature>
<keyword evidence="4" id="KW-1185">Reference proteome</keyword>
<reference evidence="3 4" key="1">
    <citation type="submission" date="2022-11" db="EMBL/GenBank/DDBJ databases">
        <title>Draft genome sequence of Saccharopolyspora sp. WRP15-2 isolated from rhizosphere soils of wild rice in Thailand.</title>
        <authorList>
            <person name="Duangmal K."/>
            <person name="Kammanee S."/>
            <person name="Muangham S."/>
        </authorList>
    </citation>
    <scope>NUCLEOTIDE SEQUENCE [LARGE SCALE GENOMIC DNA]</scope>
    <source>
        <strain evidence="3 4">WRP15-2</strain>
    </source>
</reference>
<evidence type="ECO:0000313" key="3">
    <source>
        <dbReference type="EMBL" id="MDA3625078.1"/>
    </source>
</evidence>
<evidence type="ECO:0008006" key="5">
    <source>
        <dbReference type="Google" id="ProtNLM"/>
    </source>
</evidence>
<comment type="caution">
    <text evidence="3">The sequence shown here is derived from an EMBL/GenBank/DDBJ whole genome shotgun (WGS) entry which is preliminary data.</text>
</comment>
<accession>A0ABT4UTN2</accession>
<proteinExistence type="predicted"/>
<dbReference type="Proteomes" id="UP001210380">
    <property type="component" value="Unassembled WGS sequence"/>
</dbReference>
<keyword evidence="2" id="KW-0812">Transmembrane</keyword>
<dbReference type="RefSeq" id="WP_270947659.1">
    <property type="nucleotide sequence ID" value="NZ_JAQGLA010000006.1"/>
</dbReference>
<keyword evidence="2" id="KW-0472">Membrane</keyword>
<name>A0ABT4UTN2_9PSEU</name>
<organism evidence="3 4">
    <name type="scientific">Saccharopolyspora oryzae</name>
    <dbReference type="NCBI Taxonomy" id="2997343"/>
    <lineage>
        <taxon>Bacteria</taxon>
        <taxon>Bacillati</taxon>
        <taxon>Actinomycetota</taxon>
        <taxon>Actinomycetes</taxon>
        <taxon>Pseudonocardiales</taxon>
        <taxon>Pseudonocardiaceae</taxon>
        <taxon>Saccharopolyspora</taxon>
    </lineage>
</organism>
<gene>
    <name evidence="3" type="ORF">OU415_06510</name>
</gene>
<evidence type="ECO:0000313" key="4">
    <source>
        <dbReference type="Proteomes" id="UP001210380"/>
    </source>
</evidence>